<keyword evidence="1" id="KW-0472">Membrane</keyword>
<evidence type="ECO:0000313" key="3">
    <source>
        <dbReference type="Proteomes" id="UP000221653"/>
    </source>
</evidence>
<keyword evidence="1" id="KW-1133">Transmembrane helix</keyword>
<protein>
    <submittedName>
        <fullName evidence="2">Uncharacterized protein</fullName>
    </submittedName>
</protein>
<proteinExistence type="predicted"/>
<dbReference type="EMBL" id="PDJF01000001">
    <property type="protein sequence ID" value="PFG28565.1"/>
    <property type="molecule type" value="Genomic_DNA"/>
</dbReference>
<reference evidence="2 3" key="1">
    <citation type="submission" date="2017-10" db="EMBL/GenBank/DDBJ databases">
        <title>Sequencing the genomes of 1000 actinobacteria strains.</title>
        <authorList>
            <person name="Klenk H.-P."/>
        </authorList>
    </citation>
    <scope>NUCLEOTIDE SEQUENCE [LARGE SCALE GENOMIC DNA]</scope>
    <source>
        <strain evidence="2 3">DSM 20688</strain>
    </source>
</reference>
<name>A0A2A9DQW0_9CORY</name>
<gene>
    <name evidence="2" type="ORF">ATK06_1677</name>
</gene>
<evidence type="ECO:0000313" key="2">
    <source>
        <dbReference type="EMBL" id="PFG28565.1"/>
    </source>
</evidence>
<organism evidence="2 3">
    <name type="scientific">Corynebacterium renale</name>
    <dbReference type="NCBI Taxonomy" id="1724"/>
    <lineage>
        <taxon>Bacteria</taxon>
        <taxon>Bacillati</taxon>
        <taxon>Actinomycetota</taxon>
        <taxon>Actinomycetes</taxon>
        <taxon>Mycobacteriales</taxon>
        <taxon>Corynebacteriaceae</taxon>
        <taxon>Corynebacterium</taxon>
    </lineage>
</organism>
<dbReference type="AlphaFoldDB" id="A0A2A9DQW0"/>
<accession>A0A2A9DQW0</accession>
<keyword evidence="1" id="KW-0812">Transmembrane</keyword>
<sequence>MYHALLLRSGLDRCGRVCYKSNTEANLERLGERLVNASDGKSTLTLAMLEGDIMTTAIYRANRNFGGEVRPTAPRVAEWGPECRSFEYGSSGRVRTLSPLVPGIHGNNVQSGGSELSAHRTKQRASSKGNYGAICGGALFGLFIVLGSFLFGGDDSDPYLSGEMSIYGQTFDTSIR</sequence>
<keyword evidence="3" id="KW-1185">Reference proteome</keyword>
<evidence type="ECO:0000256" key="1">
    <source>
        <dbReference type="SAM" id="Phobius"/>
    </source>
</evidence>
<feature type="transmembrane region" description="Helical" evidence="1">
    <location>
        <begin position="130"/>
        <end position="151"/>
    </location>
</feature>
<comment type="caution">
    <text evidence="2">The sequence shown here is derived from an EMBL/GenBank/DDBJ whole genome shotgun (WGS) entry which is preliminary data.</text>
</comment>
<dbReference type="Proteomes" id="UP000221653">
    <property type="component" value="Unassembled WGS sequence"/>
</dbReference>